<evidence type="ECO:0000259" key="3">
    <source>
        <dbReference type="PROSITE" id="PS51186"/>
    </source>
</evidence>
<dbReference type="CDD" id="cd04301">
    <property type="entry name" value="NAT_SF"/>
    <property type="match status" value="1"/>
</dbReference>
<dbReference type="Gene3D" id="3.40.630.30">
    <property type="match status" value="1"/>
</dbReference>
<dbReference type="SUPFAM" id="SSF55729">
    <property type="entry name" value="Acyl-CoA N-acyltransferases (Nat)"/>
    <property type="match status" value="1"/>
</dbReference>
<dbReference type="EMBL" id="CP021780">
    <property type="protein sequence ID" value="ASA26112.1"/>
    <property type="molecule type" value="Genomic_DNA"/>
</dbReference>
<keyword evidence="2" id="KW-0012">Acyltransferase</keyword>
<evidence type="ECO:0000256" key="2">
    <source>
        <dbReference type="ARBA" id="ARBA00023315"/>
    </source>
</evidence>
<dbReference type="AlphaFoldDB" id="A0A2Z2KV72"/>
<gene>
    <name evidence="4" type="ORF">B9T62_00280</name>
</gene>
<evidence type="ECO:0000313" key="4">
    <source>
        <dbReference type="EMBL" id="ASA26112.1"/>
    </source>
</evidence>
<keyword evidence="1 4" id="KW-0808">Transferase</keyword>
<dbReference type="InterPro" id="IPR016181">
    <property type="entry name" value="Acyl_CoA_acyltransferase"/>
</dbReference>
<evidence type="ECO:0000313" key="5">
    <source>
        <dbReference type="Proteomes" id="UP000249890"/>
    </source>
</evidence>
<dbReference type="InterPro" id="IPR050832">
    <property type="entry name" value="Bact_Acetyltransf"/>
</dbReference>
<accession>A0A2Z2KV72</accession>
<dbReference type="InterPro" id="IPR000182">
    <property type="entry name" value="GNAT_dom"/>
</dbReference>
<proteinExistence type="predicted"/>
<sequence length="171" mass="18757">MNPKISIMQVERLDHDTELGLVELLIRTVEDGASIGFLPPLDKDEAAAYWKEVPGPGGKLYIALEGKEVVGTVQLQLAAKANARHRAEIAKLMVHPDHRRKGIAGLLMDRAEQDAEADGRLLVVLDTRAGDPSNSLYLSRGFIEAGRIPHYARSADGSLDATVFYYKELPL</sequence>
<dbReference type="RefSeq" id="WP_087920062.1">
    <property type="nucleotide sequence ID" value="NZ_CP021780.1"/>
</dbReference>
<protein>
    <submittedName>
        <fullName evidence="4">GNAT family N-acetyltransferase</fullName>
    </submittedName>
</protein>
<dbReference type="Proteomes" id="UP000249890">
    <property type="component" value="Chromosome"/>
</dbReference>
<reference evidence="4 5" key="1">
    <citation type="submission" date="2017-06" db="EMBL/GenBank/DDBJ databases">
        <title>Complete genome sequence of Paenibacillus donghaensis KCTC 13049T isolated from East Sea sediment, South Korea.</title>
        <authorList>
            <person name="Jung B.K."/>
            <person name="Hong S.-J."/>
            <person name="Shin J.-H."/>
        </authorList>
    </citation>
    <scope>NUCLEOTIDE SEQUENCE [LARGE SCALE GENOMIC DNA]</scope>
    <source>
        <strain evidence="4 5">KCTC 13049</strain>
    </source>
</reference>
<evidence type="ECO:0000256" key="1">
    <source>
        <dbReference type="ARBA" id="ARBA00022679"/>
    </source>
</evidence>
<dbReference type="Pfam" id="PF00583">
    <property type="entry name" value="Acetyltransf_1"/>
    <property type="match status" value="1"/>
</dbReference>
<name>A0A2Z2KV72_9BACL</name>
<organism evidence="4 5">
    <name type="scientific">Paenibacillus donghaensis</name>
    <dbReference type="NCBI Taxonomy" id="414771"/>
    <lineage>
        <taxon>Bacteria</taxon>
        <taxon>Bacillati</taxon>
        <taxon>Bacillota</taxon>
        <taxon>Bacilli</taxon>
        <taxon>Bacillales</taxon>
        <taxon>Paenibacillaceae</taxon>
        <taxon>Paenibacillus</taxon>
    </lineage>
</organism>
<dbReference type="KEGG" id="pdh:B9T62_00280"/>
<dbReference type="OrthoDB" id="3389160at2"/>
<dbReference type="PANTHER" id="PTHR43877">
    <property type="entry name" value="AMINOALKYLPHOSPHONATE N-ACETYLTRANSFERASE-RELATED-RELATED"/>
    <property type="match status" value="1"/>
</dbReference>
<keyword evidence="5" id="KW-1185">Reference proteome</keyword>
<dbReference type="GO" id="GO:0016747">
    <property type="term" value="F:acyltransferase activity, transferring groups other than amino-acyl groups"/>
    <property type="evidence" value="ECO:0007669"/>
    <property type="project" value="InterPro"/>
</dbReference>
<feature type="domain" description="N-acetyltransferase" evidence="3">
    <location>
        <begin position="8"/>
        <end position="170"/>
    </location>
</feature>
<dbReference type="PROSITE" id="PS51186">
    <property type="entry name" value="GNAT"/>
    <property type="match status" value="1"/>
</dbReference>